<proteinExistence type="inferred from homology"/>
<evidence type="ECO:0000313" key="7">
    <source>
        <dbReference type="EMBL" id="WEK53147.1"/>
    </source>
</evidence>
<dbReference type="PANTHER" id="PTHR21716:SF15">
    <property type="entry name" value="TRANSPORT PROTEIN YRRI-RELATED"/>
    <property type="match status" value="1"/>
</dbReference>
<protein>
    <submittedName>
        <fullName evidence="7">AI-2E family transporter</fullName>
    </submittedName>
</protein>
<dbReference type="GO" id="GO:0055085">
    <property type="term" value="P:transmembrane transport"/>
    <property type="evidence" value="ECO:0007669"/>
    <property type="project" value="TreeGrafter"/>
</dbReference>
<dbReference type="AlphaFoldDB" id="A0AA95EUT7"/>
<name>A0AA95EUT7_9BACL</name>
<dbReference type="EMBL" id="CP119317">
    <property type="protein sequence ID" value="WEK53147.1"/>
    <property type="molecule type" value="Genomic_DNA"/>
</dbReference>
<evidence type="ECO:0000256" key="1">
    <source>
        <dbReference type="ARBA" id="ARBA00004141"/>
    </source>
</evidence>
<dbReference type="GO" id="GO:0016020">
    <property type="term" value="C:membrane"/>
    <property type="evidence" value="ECO:0007669"/>
    <property type="project" value="UniProtKB-SubCell"/>
</dbReference>
<feature type="transmembrane region" description="Helical" evidence="6">
    <location>
        <begin position="158"/>
        <end position="177"/>
    </location>
</feature>
<dbReference type="Proteomes" id="UP001178662">
    <property type="component" value="Chromosome"/>
</dbReference>
<evidence type="ECO:0000256" key="4">
    <source>
        <dbReference type="ARBA" id="ARBA00022989"/>
    </source>
</evidence>
<gene>
    <name evidence="7" type="ORF">P0Y55_11135</name>
</gene>
<keyword evidence="4 6" id="KW-1133">Transmembrane helix</keyword>
<reference evidence="7" key="1">
    <citation type="submission" date="2023-03" db="EMBL/GenBank/DDBJ databases">
        <title>Andean soil-derived lignocellulolytic bacterial consortium as a source of novel taxa and putative plastic-active enzymes.</title>
        <authorList>
            <person name="Diaz-Garcia L."/>
            <person name="Chuvochina M."/>
            <person name="Feuerriegel G."/>
            <person name="Bunk B."/>
            <person name="Sproer C."/>
            <person name="Streit W.R."/>
            <person name="Rodriguez L.M."/>
            <person name="Overmann J."/>
            <person name="Jimenez D.J."/>
        </authorList>
    </citation>
    <scope>NUCLEOTIDE SEQUENCE</scope>
    <source>
        <strain evidence="7">MAG 2441</strain>
    </source>
</reference>
<feature type="transmembrane region" description="Helical" evidence="6">
    <location>
        <begin position="73"/>
        <end position="98"/>
    </location>
</feature>
<sequence length="356" mass="40017">MEQFTQSRLFRGLIYTILIFILLILLVLIRPMLLSVYDFLMAVLAPFLIAMIISYVLNPIVNLLHDRKVPRTAAVLLIYVVFIAISAVILMNVIPMFMKQMEELSTHMPELTKRAQNAVDQFNNNNMLPESVRDGIDQSIASLEKQVESRIASFLNNIGAVLNVLFVAMIVPFLAFYMMKDMDLFERAVLQLVPRERRNGAVRLLKDVDAALGSYIRGQFIVSMCIGVLAYIGYYFIGMPYPLLMAGFVALFDIIPYLGPFFGAFPALLMATTISWKMVLLVILVNMICQNLESNVISPQVVGRSMKMHPLTIILVLLIGGQLAGIVGMILAVPFYAAMKVIVLHLSAYYIHRKTV</sequence>
<evidence type="ECO:0000256" key="5">
    <source>
        <dbReference type="ARBA" id="ARBA00023136"/>
    </source>
</evidence>
<dbReference type="Pfam" id="PF01594">
    <property type="entry name" value="AI-2E_transport"/>
    <property type="match status" value="1"/>
</dbReference>
<comment type="subcellular location">
    <subcellularLocation>
        <location evidence="1">Membrane</location>
        <topology evidence="1">Multi-pass membrane protein</topology>
    </subcellularLocation>
</comment>
<dbReference type="PANTHER" id="PTHR21716">
    <property type="entry name" value="TRANSMEMBRANE PROTEIN"/>
    <property type="match status" value="1"/>
</dbReference>
<feature type="transmembrane region" description="Helical" evidence="6">
    <location>
        <begin position="12"/>
        <end position="33"/>
    </location>
</feature>
<dbReference type="InterPro" id="IPR002549">
    <property type="entry name" value="AI-2E-like"/>
</dbReference>
<keyword evidence="8" id="KW-1185">Reference proteome</keyword>
<accession>A0AA95EUT7</accession>
<keyword evidence="3 6" id="KW-0812">Transmembrane</keyword>
<evidence type="ECO:0000256" key="6">
    <source>
        <dbReference type="SAM" id="Phobius"/>
    </source>
</evidence>
<feature type="transmembrane region" description="Helical" evidence="6">
    <location>
        <begin position="313"/>
        <end position="337"/>
    </location>
</feature>
<feature type="transmembrane region" description="Helical" evidence="6">
    <location>
        <begin position="274"/>
        <end position="293"/>
    </location>
</feature>
<comment type="similarity">
    <text evidence="2">Belongs to the autoinducer-2 exporter (AI-2E) (TC 2.A.86) family.</text>
</comment>
<evidence type="ECO:0000313" key="8">
    <source>
        <dbReference type="Proteomes" id="UP001178662"/>
    </source>
</evidence>
<organism evidence="7 8">
    <name type="scientific">Candidatus Cohnella colombiensis</name>
    <dbReference type="NCBI Taxonomy" id="3121368"/>
    <lineage>
        <taxon>Bacteria</taxon>
        <taxon>Bacillati</taxon>
        <taxon>Bacillota</taxon>
        <taxon>Bacilli</taxon>
        <taxon>Bacillales</taxon>
        <taxon>Paenibacillaceae</taxon>
        <taxon>Cohnella</taxon>
    </lineage>
</organism>
<evidence type="ECO:0000256" key="2">
    <source>
        <dbReference type="ARBA" id="ARBA00009773"/>
    </source>
</evidence>
<evidence type="ECO:0000256" key="3">
    <source>
        <dbReference type="ARBA" id="ARBA00022692"/>
    </source>
</evidence>
<feature type="transmembrane region" description="Helical" evidence="6">
    <location>
        <begin position="39"/>
        <end position="61"/>
    </location>
</feature>
<keyword evidence="5 6" id="KW-0472">Membrane</keyword>
<feature type="transmembrane region" description="Helical" evidence="6">
    <location>
        <begin position="220"/>
        <end position="237"/>
    </location>
</feature>